<evidence type="ECO:0000313" key="3">
    <source>
        <dbReference type="Proteomes" id="UP000075260"/>
    </source>
</evidence>
<evidence type="ECO:0000313" key="2">
    <source>
        <dbReference type="EMBL" id="KYF64040.1"/>
    </source>
</evidence>
<dbReference type="PANTHER" id="PTHR34400:SF4">
    <property type="entry name" value="MEMBRANE PROTEIN"/>
    <property type="match status" value="1"/>
</dbReference>
<name>A0A150Q7W0_SORCE</name>
<accession>A0A150Q7W0</accession>
<gene>
    <name evidence="2" type="ORF">BE15_34495</name>
</gene>
<sequence length="666" mass="71807">MSFLNRIRLAFAGTFQADVSTVNNDVRHFDNATFKSSFQELPEDNSANGWWNPMGSGAFRLLDCRVTGVWYDDGSFTDDPTKDPVVGMLIGGSNDRTSGKMVDLDPQYQVVTMLWGLDVRLTDDEGATSFRGRYQPNAMRDGWPYRNLNAKGDAASSATFQSVLEGVSWDEGSAKTSRFLRELRATTTGDRLSIRMATFGFCDKPSDARYTLGTVVGSIGPYLPGEPSSFVLGRRFTPAANPFMSWNGITFFSGLVDEKSGTLFLDLSNALPIVDEMGSPHDIGRLSVGILRDPTLPEKTAVSPDTFEELVEIPYREAGEKGQAPWVSRTGGVFAVTLTPDQVALIKDHPIALVSRGPVTPGAPGVGPESCLDVVAMRESEGGLLVCAEPEVHRIDGAGETSATLYAARYGAPLGGAALQLTQSGRVQAQQVAPGDDPNAPTAEIPDYGWPEDALSFSSSVETSPEGKAELRITTRPPGNPRKYLDGQIYVITYQCSGQTKAVFPFFEAIALHVRDAFEVPADPTWSDIEPIFTQYANLYPLMSKRIVNLSSPSDVKLHASILKLAFSLPITDPNYMPVTRDLSEPKRQMIVKWLEKVERGGDAVLDAAAGAQPAAPARAQARAQVKAQAKARDAAQAEAGASTTGGSRPRFPGKFTSTTGGSRLK</sequence>
<proteinExistence type="predicted"/>
<evidence type="ECO:0000256" key="1">
    <source>
        <dbReference type="SAM" id="MobiDB-lite"/>
    </source>
</evidence>
<feature type="compositionally biased region" description="Polar residues" evidence="1">
    <location>
        <begin position="656"/>
        <end position="666"/>
    </location>
</feature>
<dbReference type="OrthoDB" id="9800162at2"/>
<dbReference type="RefSeq" id="WP_061611895.1">
    <property type="nucleotide sequence ID" value="NZ_JEMA01000944.1"/>
</dbReference>
<dbReference type="Proteomes" id="UP000075260">
    <property type="component" value="Unassembled WGS sequence"/>
</dbReference>
<feature type="region of interest" description="Disordered" evidence="1">
    <location>
        <begin position="620"/>
        <end position="666"/>
    </location>
</feature>
<comment type="caution">
    <text evidence="2">The sequence shown here is derived from an EMBL/GenBank/DDBJ whole genome shotgun (WGS) entry which is preliminary data.</text>
</comment>
<dbReference type="AlphaFoldDB" id="A0A150Q7W0"/>
<organism evidence="2 3">
    <name type="scientific">Sorangium cellulosum</name>
    <name type="common">Polyangium cellulosum</name>
    <dbReference type="NCBI Taxonomy" id="56"/>
    <lineage>
        <taxon>Bacteria</taxon>
        <taxon>Pseudomonadati</taxon>
        <taxon>Myxococcota</taxon>
        <taxon>Polyangia</taxon>
        <taxon>Polyangiales</taxon>
        <taxon>Polyangiaceae</taxon>
        <taxon>Sorangium</taxon>
    </lineage>
</organism>
<protein>
    <submittedName>
        <fullName evidence="2">Uncharacterized protein</fullName>
    </submittedName>
</protein>
<feature type="region of interest" description="Disordered" evidence="1">
    <location>
        <begin position="457"/>
        <end position="478"/>
    </location>
</feature>
<dbReference type="EMBL" id="JEMA01000944">
    <property type="protein sequence ID" value="KYF64040.1"/>
    <property type="molecule type" value="Genomic_DNA"/>
</dbReference>
<feature type="compositionally biased region" description="Low complexity" evidence="1">
    <location>
        <begin position="620"/>
        <end position="630"/>
    </location>
</feature>
<reference evidence="2 3" key="1">
    <citation type="submission" date="2014-02" db="EMBL/GenBank/DDBJ databases">
        <title>The small core and large imbalanced accessory genome model reveals a collaborative survival strategy of Sorangium cellulosum strains in nature.</title>
        <authorList>
            <person name="Han K."/>
            <person name="Peng R."/>
            <person name="Blom J."/>
            <person name="Li Y.-Z."/>
        </authorList>
    </citation>
    <scope>NUCLEOTIDE SEQUENCE [LARGE SCALE GENOMIC DNA]</scope>
    <source>
        <strain evidence="2 3">So0008-312</strain>
    </source>
</reference>
<dbReference type="PANTHER" id="PTHR34400">
    <property type="match status" value="1"/>
</dbReference>